<dbReference type="Proteomes" id="UP000050525">
    <property type="component" value="Unassembled WGS sequence"/>
</dbReference>
<evidence type="ECO:0000313" key="2">
    <source>
        <dbReference type="Proteomes" id="UP000050525"/>
    </source>
</evidence>
<evidence type="ECO:0000313" key="1">
    <source>
        <dbReference type="EMBL" id="KYO25203.1"/>
    </source>
</evidence>
<protein>
    <submittedName>
        <fullName evidence="1">Uncharacterized protein</fullName>
    </submittedName>
</protein>
<keyword evidence="2" id="KW-1185">Reference proteome</keyword>
<dbReference type="EMBL" id="AKHW03005917">
    <property type="protein sequence ID" value="KYO25203.1"/>
    <property type="molecule type" value="Genomic_DNA"/>
</dbReference>
<name>A0A151ML80_ALLMI</name>
<gene>
    <name evidence="1" type="ORF">Y1Q_0001817</name>
</gene>
<comment type="caution">
    <text evidence="1">The sequence shown here is derived from an EMBL/GenBank/DDBJ whole genome shotgun (WGS) entry which is preliminary data.</text>
</comment>
<proteinExistence type="predicted"/>
<organism evidence="1 2">
    <name type="scientific">Alligator mississippiensis</name>
    <name type="common">American alligator</name>
    <dbReference type="NCBI Taxonomy" id="8496"/>
    <lineage>
        <taxon>Eukaryota</taxon>
        <taxon>Metazoa</taxon>
        <taxon>Chordata</taxon>
        <taxon>Craniata</taxon>
        <taxon>Vertebrata</taxon>
        <taxon>Euteleostomi</taxon>
        <taxon>Archelosauria</taxon>
        <taxon>Archosauria</taxon>
        <taxon>Crocodylia</taxon>
        <taxon>Alligatoridae</taxon>
        <taxon>Alligatorinae</taxon>
        <taxon>Alligator</taxon>
    </lineage>
</organism>
<dbReference type="AlphaFoldDB" id="A0A151ML80"/>
<reference evidence="1 2" key="1">
    <citation type="journal article" date="2012" name="Genome Biol.">
        <title>Sequencing three crocodilian genomes to illuminate the evolution of archosaurs and amniotes.</title>
        <authorList>
            <person name="St John J.A."/>
            <person name="Braun E.L."/>
            <person name="Isberg S.R."/>
            <person name="Miles L.G."/>
            <person name="Chong A.Y."/>
            <person name="Gongora J."/>
            <person name="Dalzell P."/>
            <person name="Moran C."/>
            <person name="Bed'hom B."/>
            <person name="Abzhanov A."/>
            <person name="Burgess S.C."/>
            <person name="Cooksey A.M."/>
            <person name="Castoe T.A."/>
            <person name="Crawford N.G."/>
            <person name="Densmore L.D."/>
            <person name="Drew J.C."/>
            <person name="Edwards S.V."/>
            <person name="Faircloth B.C."/>
            <person name="Fujita M.K."/>
            <person name="Greenwold M.J."/>
            <person name="Hoffmann F.G."/>
            <person name="Howard J.M."/>
            <person name="Iguchi T."/>
            <person name="Janes D.E."/>
            <person name="Khan S.Y."/>
            <person name="Kohno S."/>
            <person name="de Koning A.J."/>
            <person name="Lance S.L."/>
            <person name="McCarthy F.M."/>
            <person name="McCormack J.E."/>
            <person name="Merchant M.E."/>
            <person name="Peterson D.G."/>
            <person name="Pollock D.D."/>
            <person name="Pourmand N."/>
            <person name="Raney B.J."/>
            <person name="Roessler K.A."/>
            <person name="Sanford J.R."/>
            <person name="Sawyer R.H."/>
            <person name="Schmidt C.J."/>
            <person name="Triplett E.W."/>
            <person name="Tuberville T.D."/>
            <person name="Venegas-Anaya M."/>
            <person name="Howard J.T."/>
            <person name="Jarvis E.D."/>
            <person name="Guillette L.J.Jr."/>
            <person name="Glenn T.C."/>
            <person name="Green R.E."/>
            <person name="Ray D.A."/>
        </authorList>
    </citation>
    <scope>NUCLEOTIDE SEQUENCE [LARGE SCALE GENOMIC DNA]</scope>
    <source>
        <strain evidence="1">KSC_2009_1</strain>
    </source>
</reference>
<sequence>MAGSLGQHSVIILCSQDARRCVTGDFYHAHTRWQPGTCPPTADPSSQYSRALQGYAPEAMMLLRNLDGGFGGVSMS</sequence>
<accession>A0A151ML80</accession>